<dbReference type="EMBL" id="LT599584">
    <property type="protein sequence ID" value="SBW84428.1"/>
    <property type="molecule type" value="Genomic_DNA"/>
</dbReference>
<gene>
    <name evidence="1" type="ORF">PVE_R2G0401</name>
</gene>
<evidence type="ECO:0000313" key="1">
    <source>
        <dbReference type="EMBL" id="SBW84428.1"/>
    </source>
</evidence>
<accession>A0A1D3K7Y9</accession>
<dbReference type="Proteomes" id="UP000245431">
    <property type="component" value="Chromosome PVE_r2"/>
</dbReference>
<reference evidence="2" key="1">
    <citation type="submission" date="2016-07" db="EMBL/GenBank/DDBJ databases">
        <authorList>
            <person name="Florea S."/>
            <person name="Webb J.S."/>
            <person name="Jaromczyk J."/>
            <person name="Schardl C.L."/>
        </authorList>
    </citation>
    <scope>NUCLEOTIDE SEQUENCE [LARGE SCALE GENOMIC DNA]</scope>
    <source>
        <strain evidence="2">1YdBTEX2</strain>
    </source>
</reference>
<evidence type="ECO:0000313" key="2">
    <source>
        <dbReference type="Proteomes" id="UP000245431"/>
    </source>
</evidence>
<organism evidence="1 2">
    <name type="scientific">Pseudomonas veronii 1YdBTEX2</name>
    <dbReference type="NCBI Taxonomy" id="1295141"/>
    <lineage>
        <taxon>Bacteria</taxon>
        <taxon>Pseudomonadati</taxon>
        <taxon>Pseudomonadota</taxon>
        <taxon>Gammaproteobacteria</taxon>
        <taxon>Pseudomonadales</taxon>
        <taxon>Pseudomonadaceae</taxon>
        <taxon>Pseudomonas</taxon>
    </lineage>
</organism>
<sequence>MTIQIQEAALAAVVIPEIVARSADRQHVETYRQDLSTLPFPFNSATLWVACSEAWPHNDPDFEGVMFISVVIQGCHRYGQLAEGNVVEYIDVRPGSIFLTNPLALHWLQPKDPEIGFVALQWEVPHHEYPQRLRDLVEQISLGTDSQVIQGQREPALVVVDPEGYVGDPPGFPSLFVASAKG</sequence>
<protein>
    <submittedName>
        <fullName evidence="1">Uncharacterized protein</fullName>
    </submittedName>
</protein>
<dbReference type="AlphaFoldDB" id="A0A1D3K7Y9"/>
<proteinExistence type="predicted"/>
<name>A0A1D3K7Y9_PSEVE</name>